<name>A0AA96GJV5_9BACT</name>
<dbReference type="InterPro" id="IPR027417">
    <property type="entry name" value="P-loop_NTPase"/>
</dbReference>
<dbReference type="RefSeq" id="WP_312646561.1">
    <property type="nucleotide sequence ID" value="NZ_CP116967.1"/>
</dbReference>
<dbReference type="KEGG" id="nall:PP769_08260"/>
<dbReference type="EMBL" id="CP116967">
    <property type="protein sequence ID" value="WNM59734.1"/>
    <property type="molecule type" value="Genomic_DNA"/>
</dbReference>
<proteinExistence type="predicted"/>
<evidence type="ECO:0000313" key="2">
    <source>
        <dbReference type="EMBL" id="WNM59734.1"/>
    </source>
</evidence>
<protein>
    <submittedName>
        <fullName evidence="2">Uncharacterized protein</fullName>
    </submittedName>
</protein>
<gene>
    <name evidence="2" type="ORF">PP769_08260</name>
</gene>
<dbReference type="SUPFAM" id="SSF52540">
    <property type="entry name" value="P-loop containing nucleoside triphosphate hydrolases"/>
    <property type="match status" value="1"/>
</dbReference>
<organism evidence="2 3">
    <name type="scientific">Candidatus Nitrospira allomarina</name>
    <dbReference type="NCBI Taxonomy" id="3020900"/>
    <lineage>
        <taxon>Bacteria</taxon>
        <taxon>Pseudomonadati</taxon>
        <taxon>Nitrospirota</taxon>
        <taxon>Nitrospiria</taxon>
        <taxon>Nitrospirales</taxon>
        <taxon>Nitrospiraceae</taxon>
        <taxon>Nitrospira</taxon>
    </lineage>
</organism>
<accession>A0AA96GJV5</accession>
<keyword evidence="3" id="KW-1185">Reference proteome</keyword>
<evidence type="ECO:0000256" key="1">
    <source>
        <dbReference type="SAM" id="MobiDB-lite"/>
    </source>
</evidence>
<sequence length="1589" mass="175619">MSESGWTTLQRDEPMWIAGATAHVRSRIREAVPRKWLLRRLDKAFTATDRRSSSIASNTILVVGTPGTGKSIFAGQLAAHWNCPCYFAGSGSTDGVVWADPKNFLVAIGLQLRALYGSDIFADERVNVRANVRVERVLRGGTVTGAHVGQLSLSAFCRALIEVDLAIGELAGQAMTLKIDELRDLTDGMPPAQLIQDALIKPLRRLEVTQKGERVVIIVDGIDQSPEILRLIPLVDDIPESAAELTWVLLSRPGDHLNRFRVDEPTDSVAYIDVTEKESALNTQFEAELWTHHRLTEAGVISAYEQSPVAAEPAEELIHKLACTSGANFLFLHHLLETIIADASNGKFRLLLSPIEGMPHGLDGIHRYLLTERIRSSIDARDWVEHYVPVLGILGVALAPLTVDEVVKFCGVDVLYVQEVLSKLMPFLDEAGEGSERTIVLFHRSFSEFLFSQDRTRNPYPLRSPDHYHALIADSCTKQGSVDWLHSRNLYALRHLPMHLLQSKQLKAVVELLRGPFAARQLSTIGIAQTRSDCAAVARAAAHANSDDHLLMMLERCVELSSLASERWTAGRYVLDLLDEDPATILDRNGYGPDGAWTGHGEPLLPWSAFLTTERLMDLGANQQAIQLLRNVSRRPWAPRESPKAGSVDLCEGSNFDFNSHTGVLQFLARVAMLEPELALKLTTRLFESPLDQLPNERTGWRDVLRALLIHSEGANGNSVDPETFRALAEVTYQWLFQGGYPHCWAGLTQALFRLLALSVRAEKLDPLWISNVFLRAAERRSQAMNFVQGSRDEAEKDPALQPGSIAVHADILTGMADLLDALAKSGDRRSHDCREPSGTGSSTNVDEAPKNPGSGLNEVLWAACEKITDQLPPPLAEATGGRSLRPAAMAKLSNALHRLNVAAWHSYAEAALETCQADATVPDPSIHSIDQGLAWLRRIDDPEIHHRADRLTRELIANGLQDMEVNTLPEEYGESQARAAAAKEIHLEDLAEEANVYERGRMALRLWREGRASREALVEALAKRSSARRPSRGDEEPPQFADVLKESIIKALVAKTAPWSGELINQLEVARSPERRESVGLDLSAVGANRWLLLEQAEDFETLRGEVETEYERASQASDFNSRLNCCLAAMSFDLMLADRWLGELIDELNDPNDRGLAVAMMLGLLRAYQPSELEKVGSRWFRYLPTPDAATDISRYQTMICESCGRIESFDEEIGQLLQQIANSLPKFWERLQREASEDGSGASTARVEAWQRIGQVLFSVGQVKVPGGSAREQGVIEVAIRASDLFSATTTQANDWEQGAIARNLLKGLHTKEGMVEIQKGAISELVTGVSDDLQVHADKEVPPSSVANLANVRLGVDLAVQLKRANPSWAAREVDMALATWEAEIAGQRDPIRDGENSQFSGLARILGQVFARDTAFEDPDERRLFDLSKSLVDWCTREPCSPDLLAHMQRQLAGTNDANKRKMISAPLVFGAVLLGDTERASALIDATDSEYLELARFYEQLIARINGLQSHEQAELIAELKSITLKLLLETPLSGKNDALDQVLASWLLLRVVEQPRAAGHAYLRELATRLLAFYSRPSPSPT</sequence>
<reference evidence="2 3" key="1">
    <citation type="submission" date="2023-01" db="EMBL/GenBank/DDBJ databases">
        <title>Cultivation and genomic characterization of new, ubiquitous marine nitrite-oxidizing bacteria from the Nitrospirales.</title>
        <authorList>
            <person name="Mueller A.J."/>
            <person name="Daebeler A."/>
            <person name="Herbold C.W."/>
            <person name="Kirkegaard R.H."/>
            <person name="Daims H."/>
        </authorList>
    </citation>
    <scope>NUCLEOTIDE SEQUENCE [LARGE SCALE GENOMIC DNA]</scope>
    <source>
        <strain evidence="2 3">VA</strain>
    </source>
</reference>
<feature type="region of interest" description="Disordered" evidence="1">
    <location>
        <begin position="828"/>
        <end position="853"/>
    </location>
</feature>
<dbReference type="Proteomes" id="UP001302719">
    <property type="component" value="Chromosome"/>
</dbReference>
<evidence type="ECO:0000313" key="3">
    <source>
        <dbReference type="Proteomes" id="UP001302719"/>
    </source>
</evidence>